<dbReference type="EMBL" id="CABIJS010000544">
    <property type="protein sequence ID" value="VUZ53108.1"/>
    <property type="molecule type" value="Genomic_DNA"/>
</dbReference>
<gene>
    <name evidence="2" type="ORF">HDID_LOCUS1477</name>
    <name evidence="3" type="ORF">WMSIL1_LOCUS11437</name>
</gene>
<reference evidence="3 5" key="3">
    <citation type="submission" date="2019-07" db="EMBL/GenBank/DDBJ databases">
        <authorList>
            <person name="Jastrzebski P J."/>
            <person name="Paukszto L."/>
            <person name="Jastrzebski P J."/>
        </authorList>
    </citation>
    <scope>NUCLEOTIDE SEQUENCE [LARGE SCALE GENOMIC DNA]</scope>
    <source>
        <strain evidence="3 5">WMS-il1</strain>
    </source>
</reference>
<evidence type="ECO:0000256" key="1">
    <source>
        <dbReference type="SAM" id="MobiDB-lite"/>
    </source>
</evidence>
<keyword evidence="5" id="KW-1185">Reference proteome</keyword>
<reference evidence="6" key="1">
    <citation type="submission" date="2017-02" db="UniProtKB">
        <authorList>
            <consortium name="WormBaseParasite"/>
        </authorList>
    </citation>
    <scope>IDENTIFICATION</scope>
</reference>
<feature type="region of interest" description="Disordered" evidence="1">
    <location>
        <begin position="125"/>
        <end position="177"/>
    </location>
</feature>
<dbReference type="WBParaSite" id="HDID_0000147601-mRNA-1">
    <property type="protein sequence ID" value="HDID_0000147601-mRNA-1"/>
    <property type="gene ID" value="HDID_0000147601"/>
</dbReference>
<evidence type="ECO:0000313" key="5">
    <source>
        <dbReference type="Proteomes" id="UP000321570"/>
    </source>
</evidence>
<name>A0A0R3SAS0_HYMDI</name>
<dbReference type="Proteomes" id="UP000274504">
    <property type="component" value="Unassembled WGS sequence"/>
</dbReference>
<organism evidence="6">
    <name type="scientific">Hymenolepis diminuta</name>
    <name type="common">Rat tapeworm</name>
    <dbReference type="NCBI Taxonomy" id="6216"/>
    <lineage>
        <taxon>Eukaryota</taxon>
        <taxon>Metazoa</taxon>
        <taxon>Spiralia</taxon>
        <taxon>Lophotrochozoa</taxon>
        <taxon>Platyhelminthes</taxon>
        <taxon>Cestoda</taxon>
        <taxon>Eucestoda</taxon>
        <taxon>Cyclophyllidea</taxon>
        <taxon>Hymenolepididae</taxon>
        <taxon>Hymenolepis</taxon>
    </lineage>
</organism>
<feature type="compositionally biased region" description="Basic and acidic residues" evidence="1">
    <location>
        <begin position="149"/>
        <end position="159"/>
    </location>
</feature>
<feature type="region of interest" description="Disordered" evidence="1">
    <location>
        <begin position="193"/>
        <end position="294"/>
    </location>
</feature>
<feature type="compositionally biased region" description="Acidic residues" evidence="1">
    <location>
        <begin position="275"/>
        <end position="285"/>
    </location>
</feature>
<accession>A0A0R3SAS0</accession>
<evidence type="ECO:0000313" key="6">
    <source>
        <dbReference type="WBParaSite" id="HDID_0000147601-mRNA-1"/>
    </source>
</evidence>
<reference evidence="2 4" key="2">
    <citation type="submission" date="2018-11" db="EMBL/GenBank/DDBJ databases">
        <authorList>
            <consortium name="Pathogen Informatics"/>
        </authorList>
    </citation>
    <scope>NUCLEOTIDE SEQUENCE [LARGE SCALE GENOMIC DNA]</scope>
</reference>
<evidence type="ECO:0000313" key="2">
    <source>
        <dbReference type="EMBL" id="VDL18938.1"/>
    </source>
</evidence>
<evidence type="ECO:0000313" key="4">
    <source>
        <dbReference type="Proteomes" id="UP000274504"/>
    </source>
</evidence>
<feature type="compositionally biased region" description="Polar residues" evidence="1">
    <location>
        <begin position="168"/>
        <end position="177"/>
    </location>
</feature>
<evidence type="ECO:0000313" key="3">
    <source>
        <dbReference type="EMBL" id="VUZ53108.1"/>
    </source>
</evidence>
<dbReference type="Proteomes" id="UP000321570">
    <property type="component" value="Unassembled WGS sequence"/>
</dbReference>
<sequence>MSSKRGKSKSRKDSEEPEICLFQVPTFKPKAYKVKTELKDFKSDKVMDIKVFNDGIQFFPAGKKRPKKIIEYTILDDVPQVDGSPELIRFMTKSKGKKTCYQITVTDEVNRNKLLEYLEDKTIRSKKHKAQPAVESTVTTETTTEETDDRPKRKSEAGKTHSIYGDTPTKNSSLAPSEFSRNQTFDINYNYGPHTEDNYGNQYPKRKSNIRHGGMTGRESEAPFSRKSRSTMFNEGYADDDSSSVNDQQIRGMRSGYPPKHPESFYYSRSRISEEPEYVDDDYQDESSSGYEYDYSDYSEETVVVRPVKPRSLTFYTPFLKVPQPRVPFYS</sequence>
<protein>
    <submittedName>
        <fullName evidence="6">Ell-associated factor Eaf</fullName>
    </submittedName>
</protein>
<proteinExistence type="predicted"/>
<dbReference type="OrthoDB" id="6277684at2759"/>
<dbReference type="EMBL" id="UYSG01000274">
    <property type="protein sequence ID" value="VDL18938.1"/>
    <property type="molecule type" value="Genomic_DNA"/>
</dbReference>
<dbReference type="AlphaFoldDB" id="A0A0R3SAS0"/>